<dbReference type="PANTHER" id="PTHR30204">
    <property type="entry name" value="REDOX-CYCLING DRUG-SENSING TRANSCRIPTIONAL ACTIVATOR SOXR"/>
    <property type="match status" value="1"/>
</dbReference>
<dbReference type="InterPro" id="IPR047057">
    <property type="entry name" value="MerR_fam"/>
</dbReference>
<dbReference type="Gene3D" id="1.10.1660.10">
    <property type="match status" value="1"/>
</dbReference>
<gene>
    <name evidence="3" type="ORF">AS030_03435</name>
</gene>
<dbReference type="SMART" id="SM00422">
    <property type="entry name" value="HTH_MERR"/>
    <property type="match status" value="1"/>
</dbReference>
<name>A0A0V8JBS6_9BACL</name>
<dbReference type="Proteomes" id="UP000054099">
    <property type="component" value="Unassembled WGS sequence"/>
</dbReference>
<dbReference type="PANTHER" id="PTHR30204:SF58">
    <property type="entry name" value="HTH-TYPE TRANSCRIPTIONAL REGULATOR YFMP"/>
    <property type="match status" value="1"/>
</dbReference>
<sequence>MRRLKIDEVAQLTGLTKRTIRYYEEIGLFRTPERSHGKIRLYTEDDVKHIKRVMDAKEILGFSLQELQQFLSLKERVTSHKFHYQKASEQEDKEQDLAEMAAGLTEQASMLEEKMKKMLAFHQELTELIQKVDRLSTMSNTM</sequence>
<evidence type="ECO:0000259" key="2">
    <source>
        <dbReference type="PROSITE" id="PS50937"/>
    </source>
</evidence>
<protein>
    <submittedName>
        <fullName evidence="3">MerR family transcriptional regulator</fullName>
    </submittedName>
</protein>
<dbReference type="GO" id="GO:0003700">
    <property type="term" value="F:DNA-binding transcription factor activity"/>
    <property type="evidence" value="ECO:0007669"/>
    <property type="project" value="InterPro"/>
</dbReference>
<organism evidence="3 4">
    <name type="scientific">Fictibacillus enclensis</name>
    <dbReference type="NCBI Taxonomy" id="1017270"/>
    <lineage>
        <taxon>Bacteria</taxon>
        <taxon>Bacillati</taxon>
        <taxon>Bacillota</taxon>
        <taxon>Bacilli</taxon>
        <taxon>Bacillales</taxon>
        <taxon>Fictibacillaceae</taxon>
        <taxon>Fictibacillus</taxon>
    </lineage>
</organism>
<keyword evidence="1" id="KW-0238">DNA-binding</keyword>
<dbReference type="InterPro" id="IPR009061">
    <property type="entry name" value="DNA-bd_dom_put_sf"/>
</dbReference>
<evidence type="ECO:0000313" key="4">
    <source>
        <dbReference type="Proteomes" id="UP000054099"/>
    </source>
</evidence>
<dbReference type="Pfam" id="PF13411">
    <property type="entry name" value="MerR_1"/>
    <property type="match status" value="1"/>
</dbReference>
<comment type="caution">
    <text evidence="3">The sequence shown here is derived from an EMBL/GenBank/DDBJ whole genome shotgun (WGS) entry which is preliminary data.</text>
</comment>
<evidence type="ECO:0000313" key="3">
    <source>
        <dbReference type="EMBL" id="KSU84607.1"/>
    </source>
</evidence>
<feature type="domain" description="HTH merR-type" evidence="2">
    <location>
        <begin position="3"/>
        <end position="73"/>
    </location>
</feature>
<dbReference type="PROSITE" id="PS50937">
    <property type="entry name" value="HTH_MERR_2"/>
    <property type="match status" value="1"/>
</dbReference>
<keyword evidence="4" id="KW-1185">Reference proteome</keyword>
<evidence type="ECO:0000256" key="1">
    <source>
        <dbReference type="ARBA" id="ARBA00023125"/>
    </source>
</evidence>
<dbReference type="RefSeq" id="WP_061968420.1">
    <property type="nucleotide sequence ID" value="NZ_FMAV01000001.1"/>
</dbReference>
<proteinExistence type="predicted"/>
<accession>A0A0V8JBS6</accession>
<dbReference type="OrthoDB" id="9791488at2"/>
<dbReference type="SUPFAM" id="SSF46955">
    <property type="entry name" value="Putative DNA-binding domain"/>
    <property type="match status" value="1"/>
</dbReference>
<dbReference type="GO" id="GO:0003677">
    <property type="term" value="F:DNA binding"/>
    <property type="evidence" value="ECO:0007669"/>
    <property type="project" value="UniProtKB-KW"/>
</dbReference>
<dbReference type="InterPro" id="IPR000551">
    <property type="entry name" value="MerR-type_HTH_dom"/>
</dbReference>
<reference evidence="3 4" key="1">
    <citation type="journal article" date="2014" name="Antonie Van Leeuwenhoek">
        <title>Fictibacillus enclensis sp. nov., isolated from marine sediment.</title>
        <authorList>
            <person name="Dastager S.G."/>
            <person name="Mawlankar R."/>
            <person name="Srinivasan K."/>
            <person name="Tang S.K."/>
            <person name="Lee J.C."/>
            <person name="Ramana V.V."/>
            <person name="Shouche Y.S."/>
        </authorList>
    </citation>
    <scope>NUCLEOTIDE SEQUENCE [LARGE SCALE GENOMIC DNA]</scope>
    <source>
        <strain evidence="3 4">NIO-1003</strain>
    </source>
</reference>
<dbReference type="EMBL" id="LNQN01000001">
    <property type="protein sequence ID" value="KSU84607.1"/>
    <property type="molecule type" value="Genomic_DNA"/>
</dbReference>
<dbReference type="AlphaFoldDB" id="A0A0V8JBS6"/>